<name>A0A1H1EI44_9MICC</name>
<feature type="compositionally biased region" description="Low complexity" evidence="1">
    <location>
        <begin position="59"/>
        <end position="74"/>
    </location>
</feature>
<feature type="region of interest" description="Disordered" evidence="1">
    <location>
        <begin position="270"/>
        <end position="289"/>
    </location>
</feature>
<feature type="region of interest" description="Disordered" evidence="1">
    <location>
        <begin position="1"/>
        <end position="236"/>
    </location>
</feature>
<feature type="compositionally biased region" description="Low complexity" evidence="1">
    <location>
        <begin position="11"/>
        <end position="26"/>
    </location>
</feature>
<reference evidence="4 5" key="1">
    <citation type="submission" date="2016-10" db="EMBL/GenBank/DDBJ databases">
        <authorList>
            <person name="de Groot N.N."/>
        </authorList>
    </citation>
    <scope>NUCLEOTIDE SEQUENCE [LARGE SCALE GENOMIC DNA]</scope>
    <source>
        <strain evidence="4 5">DSM 20117</strain>
    </source>
</reference>
<evidence type="ECO:0000256" key="2">
    <source>
        <dbReference type="SAM" id="Phobius"/>
    </source>
</evidence>
<sequence length="410" mass="42065">MSEQGKKPDDAAPAAEPEADAAPVAEPELETNPEELKFPEPTLDHAQIGDDAAQEAELDAVAAETEAAAQEAAAVGQQLGRGQSTDVPATAAGTAPAGAAAGDTAAASGGETNAGLSLEAASPQPQWAPEATDDKQWDRIFDAVQVSAAAQHPEGGAPASEERAADAGSPVPAEGNAEPQPRAATPPPTENPGAVPPSQWTPALGNSDGETPQNTWYSVGQPPSGKKPAAAAGPADRPRGKALLFIGLGIVAAIVIIVVIIISLLNRGGEPTSTATSSSPAAAKESPGADGIIAEDVSPFDFEEGQCFIDFEAATQNATVVSCETPHAAQLVGTYFYEEADEFPGKDELNVQAEEFCSAIELNDNADEYQNLRNSYGMPSEGTWQEGDRRIDCFVISDEGNNISASLIGE</sequence>
<protein>
    <submittedName>
        <fullName evidence="4">Septum formation</fullName>
    </submittedName>
</protein>
<keyword evidence="2" id="KW-0812">Transmembrane</keyword>
<dbReference type="OrthoDB" id="3628931at2"/>
<feature type="compositionally biased region" description="Low complexity" evidence="1">
    <location>
        <begin position="89"/>
        <end position="110"/>
    </location>
</feature>
<evidence type="ECO:0000313" key="5">
    <source>
        <dbReference type="Proteomes" id="UP000181917"/>
    </source>
</evidence>
<feature type="domain" description="Septum formation-related" evidence="3">
    <location>
        <begin position="296"/>
        <end position="393"/>
    </location>
</feature>
<dbReference type="STRING" id="37928.SAMN04489742_2936"/>
<dbReference type="Proteomes" id="UP000181917">
    <property type="component" value="Unassembled WGS sequence"/>
</dbReference>
<dbReference type="InterPro" id="IPR026004">
    <property type="entry name" value="Septum_form"/>
</dbReference>
<dbReference type="EMBL" id="FNKH01000002">
    <property type="protein sequence ID" value="SDQ88119.1"/>
    <property type="molecule type" value="Genomic_DNA"/>
</dbReference>
<feature type="compositionally biased region" description="Basic and acidic residues" evidence="1">
    <location>
        <begin position="132"/>
        <end position="141"/>
    </location>
</feature>
<keyword evidence="2" id="KW-0472">Membrane</keyword>
<evidence type="ECO:0000313" key="4">
    <source>
        <dbReference type="EMBL" id="SDQ88119.1"/>
    </source>
</evidence>
<accession>A0A1H1EI44</accession>
<organism evidence="4 5">
    <name type="scientific">Crystallibacter crystallopoietes</name>
    <dbReference type="NCBI Taxonomy" id="37928"/>
    <lineage>
        <taxon>Bacteria</taxon>
        <taxon>Bacillati</taxon>
        <taxon>Actinomycetota</taxon>
        <taxon>Actinomycetes</taxon>
        <taxon>Micrococcales</taxon>
        <taxon>Micrococcaceae</taxon>
        <taxon>Crystallibacter</taxon>
    </lineage>
</organism>
<dbReference type="KEGG" id="acry:AC20117_02790"/>
<dbReference type="Pfam" id="PF13845">
    <property type="entry name" value="Septum_form"/>
    <property type="match status" value="1"/>
</dbReference>
<feature type="compositionally biased region" description="Polar residues" evidence="1">
    <location>
        <begin position="208"/>
        <end position="218"/>
    </location>
</feature>
<evidence type="ECO:0000259" key="3">
    <source>
        <dbReference type="Pfam" id="PF13845"/>
    </source>
</evidence>
<feature type="compositionally biased region" description="Basic and acidic residues" evidence="1">
    <location>
        <begin position="1"/>
        <end position="10"/>
    </location>
</feature>
<gene>
    <name evidence="4" type="ORF">SAMN04489742_2936</name>
</gene>
<proteinExistence type="predicted"/>
<feature type="transmembrane region" description="Helical" evidence="2">
    <location>
        <begin position="242"/>
        <end position="265"/>
    </location>
</feature>
<dbReference type="RefSeq" id="WP_074701077.1">
    <property type="nucleotide sequence ID" value="NZ_CP018863.1"/>
</dbReference>
<keyword evidence="2" id="KW-1133">Transmembrane helix</keyword>
<evidence type="ECO:0000256" key="1">
    <source>
        <dbReference type="SAM" id="MobiDB-lite"/>
    </source>
</evidence>
<keyword evidence="5" id="KW-1185">Reference proteome</keyword>
<dbReference type="AlphaFoldDB" id="A0A1H1EI44"/>
<feature type="compositionally biased region" description="Low complexity" evidence="1">
    <location>
        <begin position="226"/>
        <end position="235"/>
    </location>
</feature>